<evidence type="ECO:0000313" key="1">
    <source>
        <dbReference type="EMBL" id="TKW61726.1"/>
    </source>
</evidence>
<comment type="caution">
    <text evidence="1">The sequence shown here is derived from an EMBL/GenBank/DDBJ whole genome shotgun (WGS) entry which is preliminary data.</text>
</comment>
<dbReference type="AlphaFoldDB" id="A0A6N4R4M1"/>
<gene>
    <name evidence="1" type="ORF">DI628_03625</name>
</gene>
<proteinExistence type="predicted"/>
<evidence type="ECO:0000313" key="2">
    <source>
        <dbReference type="Proteomes" id="UP000320948"/>
    </source>
</evidence>
<sequence>MSEQQKPVYIVVYAMPYEVLAAKDRSELEQLLRQVEAEARMAVRVYNWLEGILRLKAGGGEPA</sequence>
<dbReference type="Proteomes" id="UP000320948">
    <property type="component" value="Unassembled WGS sequence"/>
</dbReference>
<accession>A0A6N4R4M1</accession>
<name>A0A6N4R4M1_BLAVI</name>
<dbReference type="EMBL" id="VAFM01000001">
    <property type="protein sequence ID" value="TKW61726.1"/>
    <property type="molecule type" value="Genomic_DNA"/>
</dbReference>
<organism evidence="1 2">
    <name type="scientific">Blastochloris viridis</name>
    <name type="common">Rhodopseudomonas viridis</name>
    <dbReference type="NCBI Taxonomy" id="1079"/>
    <lineage>
        <taxon>Bacteria</taxon>
        <taxon>Pseudomonadati</taxon>
        <taxon>Pseudomonadota</taxon>
        <taxon>Alphaproteobacteria</taxon>
        <taxon>Hyphomicrobiales</taxon>
        <taxon>Blastochloridaceae</taxon>
        <taxon>Blastochloris</taxon>
    </lineage>
</organism>
<reference evidence="1 2" key="1">
    <citation type="journal article" date="2017" name="Nat. Commun.">
        <title>In situ click chemistry generation of cyclooxygenase-2 inhibitors.</title>
        <authorList>
            <person name="Bhardwaj A."/>
            <person name="Kaur J."/>
            <person name="Wuest M."/>
            <person name="Wuest F."/>
        </authorList>
    </citation>
    <scope>NUCLEOTIDE SEQUENCE [LARGE SCALE GENOMIC DNA]</scope>
    <source>
        <strain evidence="1">S2_018_000_R2_106</strain>
    </source>
</reference>
<protein>
    <submittedName>
        <fullName evidence="1">Uncharacterized protein</fullName>
    </submittedName>
</protein>